<accession>A0A2Z6IIU5</accession>
<dbReference type="RefSeq" id="WP_113527534.1">
    <property type="nucleotide sequence ID" value="NZ_AP018795.1"/>
</dbReference>
<name>A0A2Z6IIU5_ACIFI</name>
<organism evidence="1 2">
    <name type="scientific">Acidithiobacillus ferridurans</name>
    <dbReference type="NCBI Taxonomy" id="1232575"/>
    <lineage>
        <taxon>Bacteria</taxon>
        <taxon>Pseudomonadati</taxon>
        <taxon>Pseudomonadota</taxon>
        <taxon>Acidithiobacillia</taxon>
        <taxon>Acidithiobacillales</taxon>
        <taxon>Acidithiobacillaceae</taxon>
        <taxon>Acidithiobacillus</taxon>
    </lineage>
</organism>
<dbReference type="EMBL" id="AP018795">
    <property type="protein sequence ID" value="BBF64614.1"/>
    <property type="molecule type" value="Genomic_DNA"/>
</dbReference>
<proteinExistence type="predicted"/>
<dbReference type="AlphaFoldDB" id="A0A2Z6IIU5"/>
<keyword evidence="2" id="KW-1185">Reference proteome</keyword>
<protein>
    <submittedName>
        <fullName evidence="1">Uncharacterized protein</fullName>
    </submittedName>
</protein>
<evidence type="ECO:0000313" key="2">
    <source>
        <dbReference type="Proteomes" id="UP000280188"/>
    </source>
</evidence>
<gene>
    <name evidence="1" type="ORF">AFERRID_08320</name>
</gene>
<dbReference type="KEGG" id="afj:AFERRID_08320"/>
<reference evidence="1 2" key="1">
    <citation type="journal article" date="2018" name="Microbiol. Resour. Announc.">
        <title>Complete Genome Sequence of Acidithiobacillus ferridurans JCM 18981.</title>
        <authorList>
            <person name="Miyauchi T."/>
            <person name="Kouzuma A."/>
            <person name="Abe T."/>
            <person name="Watanabe K."/>
        </authorList>
    </citation>
    <scope>NUCLEOTIDE SEQUENCE [LARGE SCALE GENOMIC DNA]</scope>
    <source>
        <strain evidence="2">ATCC 33020 / DSM 29468 / JCM 18981 / 11Fe</strain>
    </source>
</reference>
<dbReference type="Proteomes" id="UP000280188">
    <property type="component" value="Chromosome"/>
</dbReference>
<sequence length="224" mass="24628">MNIRSIMFCIVAILSAPTLAVADEKGPLLPPPDNAVTEPLASHLRINGLDMRAVQFHVGAEEERLRSYFVEACAKLGGSYTENQLRNEHIQGCITPPYSLATQWHMEGESAYGTLSSLRMDQKMERDPLPADLPLPSNASVLQDVETTDAGIHGRVLHIRADSPAKTLRSTLTNALMVQQWQPAPAMRNNPSVISMNKGNRHLDIVIGEDGTDNSRLVVVLDQR</sequence>
<evidence type="ECO:0000313" key="1">
    <source>
        <dbReference type="EMBL" id="BBF64614.1"/>
    </source>
</evidence>